<evidence type="ECO:0000256" key="3">
    <source>
        <dbReference type="SAM" id="MobiDB-lite"/>
    </source>
</evidence>
<dbReference type="GO" id="GO:0030313">
    <property type="term" value="C:cell envelope"/>
    <property type="evidence" value="ECO:0007669"/>
    <property type="project" value="UniProtKB-SubCell"/>
</dbReference>
<sequence length="367" mass="38981">MSDATADDCLAVPRQPAPALPWRRARPRLRAWLTLGGLAAMAAAVATWLAGGHGVTIDNAYVRARKVAVSTDVGGIVQSVEVRNGSRVAAGDVLFRLDPRPFDIALDAARATLAQVGQQIEATRQDYQRLLRDIAAQEAMLAAEQAGQERTAPPEPGDAAGRDAAQFRRSAGRAALESLKLQAATLLARLGGDPDIPAARTPEYRHALAQVQEAERQREHSVVRAPFAAVATQVDALQPGMALAPAAAAFGLIATDDAWIEASPRETDLAPIRTGDPARVRVDAYPGRVWNGTVEGIAPGSFSEFTLLPPQNASANWVRVVQRIPLWVRLDPQPDAPELRAGMSAVVEIDPPARRPARLAQGAAAPP</sequence>
<accession>A0A5M6IQ34</accession>
<keyword evidence="4" id="KW-1133">Transmembrane helix</keyword>
<gene>
    <name evidence="7" type="ORF">F1189_21160</name>
</gene>
<keyword evidence="2" id="KW-0175">Coiled coil</keyword>
<evidence type="ECO:0000313" key="8">
    <source>
        <dbReference type="Proteomes" id="UP000325255"/>
    </source>
</evidence>
<dbReference type="InterPro" id="IPR058634">
    <property type="entry name" value="AaeA-lik-b-barrel"/>
</dbReference>
<comment type="caution">
    <text evidence="7">The sequence shown here is derived from an EMBL/GenBank/DDBJ whole genome shotgun (WGS) entry which is preliminary data.</text>
</comment>
<keyword evidence="4" id="KW-0472">Membrane</keyword>
<dbReference type="Proteomes" id="UP000325255">
    <property type="component" value="Unassembled WGS sequence"/>
</dbReference>
<evidence type="ECO:0000259" key="6">
    <source>
        <dbReference type="Pfam" id="PF25963"/>
    </source>
</evidence>
<evidence type="ECO:0000256" key="1">
    <source>
        <dbReference type="ARBA" id="ARBA00004196"/>
    </source>
</evidence>
<feature type="domain" description="Multidrug resistance protein MdtA-like barrel-sandwich hybrid" evidence="5">
    <location>
        <begin position="65"/>
        <end position="226"/>
    </location>
</feature>
<protein>
    <submittedName>
        <fullName evidence="7">HlyD family secretion protein</fullName>
    </submittedName>
</protein>
<dbReference type="Gene3D" id="2.40.50.100">
    <property type="match status" value="1"/>
</dbReference>
<feature type="coiled-coil region" evidence="2">
    <location>
        <begin position="106"/>
        <end position="140"/>
    </location>
</feature>
<name>A0A5M6IQ34_9PROT</name>
<feature type="region of interest" description="Disordered" evidence="3">
    <location>
        <begin position="142"/>
        <end position="161"/>
    </location>
</feature>
<evidence type="ECO:0000256" key="4">
    <source>
        <dbReference type="SAM" id="Phobius"/>
    </source>
</evidence>
<evidence type="ECO:0000256" key="2">
    <source>
        <dbReference type="SAM" id="Coils"/>
    </source>
</evidence>
<evidence type="ECO:0000259" key="5">
    <source>
        <dbReference type="Pfam" id="PF25917"/>
    </source>
</evidence>
<comment type="subcellular location">
    <subcellularLocation>
        <location evidence="1">Cell envelope</location>
    </subcellularLocation>
</comment>
<dbReference type="PANTHER" id="PTHR30386:SF19">
    <property type="entry name" value="MULTIDRUG EXPORT PROTEIN EMRA-RELATED"/>
    <property type="match status" value="1"/>
</dbReference>
<feature type="domain" description="p-hydroxybenzoic acid efflux pump subunit AaeA-like beta-barrel" evidence="6">
    <location>
        <begin position="262"/>
        <end position="349"/>
    </location>
</feature>
<evidence type="ECO:0000313" key="7">
    <source>
        <dbReference type="EMBL" id="KAA5610017.1"/>
    </source>
</evidence>
<dbReference type="PANTHER" id="PTHR30386">
    <property type="entry name" value="MEMBRANE FUSION SUBUNIT OF EMRAB-TOLC MULTIDRUG EFFLUX PUMP"/>
    <property type="match status" value="1"/>
</dbReference>
<dbReference type="Pfam" id="PF25917">
    <property type="entry name" value="BSH_RND"/>
    <property type="match status" value="1"/>
</dbReference>
<dbReference type="OrthoDB" id="9811754at2"/>
<feature type="transmembrane region" description="Helical" evidence="4">
    <location>
        <begin position="31"/>
        <end position="51"/>
    </location>
</feature>
<dbReference type="EMBL" id="VWPK01000039">
    <property type="protein sequence ID" value="KAA5610017.1"/>
    <property type="molecule type" value="Genomic_DNA"/>
</dbReference>
<dbReference type="RefSeq" id="WP_150042871.1">
    <property type="nucleotide sequence ID" value="NZ_OW485601.1"/>
</dbReference>
<dbReference type="InterPro" id="IPR058625">
    <property type="entry name" value="MdtA-like_BSH"/>
</dbReference>
<dbReference type="Pfam" id="PF25963">
    <property type="entry name" value="Beta-barrel_AAEA"/>
    <property type="match status" value="1"/>
</dbReference>
<dbReference type="Gene3D" id="1.10.287.470">
    <property type="entry name" value="Helix hairpin bin"/>
    <property type="match status" value="1"/>
</dbReference>
<keyword evidence="4" id="KW-0812">Transmembrane</keyword>
<dbReference type="InterPro" id="IPR050739">
    <property type="entry name" value="MFP"/>
</dbReference>
<keyword evidence="8" id="KW-1185">Reference proteome</keyword>
<dbReference type="SUPFAM" id="SSF111369">
    <property type="entry name" value="HlyD-like secretion proteins"/>
    <property type="match status" value="1"/>
</dbReference>
<reference evidence="7 8" key="1">
    <citation type="submission" date="2019-09" db="EMBL/GenBank/DDBJ databases">
        <title>Genome sequence of Rhodovastum atsumiense, a diverse member of the Acetobacteraceae family of non-sulfur purple photosynthetic bacteria.</title>
        <authorList>
            <person name="Meyer T."/>
            <person name="Kyndt J."/>
        </authorList>
    </citation>
    <scope>NUCLEOTIDE SEQUENCE [LARGE SCALE GENOMIC DNA]</scope>
    <source>
        <strain evidence="7 8">DSM 21279</strain>
    </source>
</reference>
<dbReference type="AlphaFoldDB" id="A0A5M6IQ34"/>
<organism evidence="7 8">
    <name type="scientific">Rhodovastum atsumiense</name>
    <dbReference type="NCBI Taxonomy" id="504468"/>
    <lineage>
        <taxon>Bacteria</taxon>
        <taxon>Pseudomonadati</taxon>
        <taxon>Pseudomonadota</taxon>
        <taxon>Alphaproteobacteria</taxon>
        <taxon>Acetobacterales</taxon>
        <taxon>Acetobacteraceae</taxon>
        <taxon>Rhodovastum</taxon>
    </lineage>
</organism>
<proteinExistence type="predicted"/>
<dbReference type="GO" id="GO:0055085">
    <property type="term" value="P:transmembrane transport"/>
    <property type="evidence" value="ECO:0007669"/>
    <property type="project" value="InterPro"/>
</dbReference>
<dbReference type="Gene3D" id="2.40.30.170">
    <property type="match status" value="1"/>
</dbReference>